<organism evidence="2 3">
    <name type="scientific">Corynebacterium aquatimens</name>
    <dbReference type="NCBI Taxonomy" id="1190508"/>
    <lineage>
        <taxon>Bacteria</taxon>
        <taxon>Bacillati</taxon>
        <taxon>Actinomycetota</taxon>
        <taxon>Actinomycetes</taxon>
        <taxon>Mycobacteriales</taxon>
        <taxon>Corynebacteriaceae</taxon>
        <taxon>Corynebacterium</taxon>
    </lineage>
</organism>
<name>A0A931DZD7_9CORY</name>
<feature type="region of interest" description="Disordered" evidence="1">
    <location>
        <begin position="1"/>
        <end position="21"/>
    </location>
</feature>
<dbReference type="EMBL" id="JADOUE010000001">
    <property type="protein sequence ID" value="MBG6122900.1"/>
    <property type="molecule type" value="Genomic_DNA"/>
</dbReference>
<feature type="compositionally biased region" description="Basic and acidic residues" evidence="1">
    <location>
        <begin position="1"/>
        <end position="10"/>
    </location>
</feature>
<evidence type="ECO:0000313" key="2">
    <source>
        <dbReference type="EMBL" id="MBG6122900.1"/>
    </source>
</evidence>
<dbReference type="Proteomes" id="UP000658613">
    <property type="component" value="Unassembled WGS sequence"/>
</dbReference>
<reference evidence="2" key="1">
    <citation type="submission" date="2020-11" db="EMBL/GenBank/DDBJ databases">
        <title>Sequencing the genomes of 1000 actinobacteria strains.</title>
        <authorList>
            <person name="Klenk H.-P."/>
        </authorList>
    </citation>
    <scope>NUCLEOTIDE SEQUENCE</scope>
    <source>
        <strain evidence="2">DSM 45632</strain>
    </source>
</reference>
<dbReference type="AlphaFoldDB" id="A0A931DZD7"/>
<sequence>MGRLATEQERNGGTPTRAVPYPRQDVFRDEKTDSFAFVTFYEDASGKQQGDGKLYNVLAESVAVRDKGNLVVIVYTRNLPIESTGDVADNQLNKLADTSTEKRYFSFPVRGLPEYIRDEYLGTTFEITPADNWF</sequence>
<accession>A0A931DZD7</accession>
<evidence type="ECO:0000313" key="3">
    <source>
        <dbReference type="Proteomes" id="UP000658613"/>
    </source>
</evidence>
<proteinExistence type="predicted"/>
<protein>
    <submittedName>
        <fullName evidence="2">Uncharacterized protein</fullName>
    </submittedName>
</protein>
<gene>
    <name evidence="2" type="ORF">IW254_001869</name>
</gene>
<keyword evidence="3" id="KW-1185">Reference proteome</keyword>
<dbReference type="RefSeq" id="WP_196825215.1">
    <property type="nucleotide sequence ID" value="NZ_CP046980.1"/>
</dbReference>
<evidence type="ECO:0000256" key="1">
    <source>
        <dbReference type="SAM" id="MobiDB-lite"/>
    </source>
</evidence>
<comment type="caution">
    <text evidence="2">The sequence shown here is derived from an EMBL/GenBank/DDBJ whole genome shotgun (WGS) entry which is preliminary data.</text>
</comment>